<dbReference type="Gene3D" id="3.40.50.300">
    <property type="entry name" value="P-loop containing nucleotide triphosphate hydrolases"/>
    <property type="match status" value="1"/>
</dbReference>
<keyword evidence="2" id="KW-0808">Transferase</keyword>
<feature type="domain" description="Sulfotransferase" evidence="4">
    <location>
        <begin position="48"/>
        <end position="204"/>
    </location>
</feature>
<keyword evidence="3" id="KW-0812">Transmembrane</keyword>
<dbReference type="PANTHER" id="PTHR11783">
    <property type="entry name" value="SULFOTRANSFERASE SULT"/>
    <property type="match status" value="1"/>
</dbReference>
<comment type="caution">
    <text evidence="5">The sequence shown here is derived from an EMBL/GenBank/DDBJ whole genome shotgun (WGS) entry which is preliminary data.</text>
</comment>
<protein>
    <recommendedName>
        <fullName evidence="4">Sulfotransferase domain-containing protein</fullName>
    </recommendedName>
</protein>
<feature type="transmembrane region" description="Helical" evidence="3">
    <location>
        <begin position="50"/>
        <end position="70"/>
    </location>
</feature>
<organism evidence="5 6">
    <name type="scientific">Amblyomma americanum</name>
    <name type="common">Lone star tick</name>
    <dbReference type="NCBI Taxonomy" id="6943"/>
    <lineage>
        <taxon>Eukaryota</taxon>
        <taxon>Metazoa</taxon>
        <taxon>Ecdysozoa</taxon>
        <taxon>Arthropoda</taxon>
        <taxon>Chelicerata</taxon>
        <taxon>Arachnida</taxon>
        <taxon>Acari</taxon>
        <taxon>Parasitiformes</taxon>
        <taxon>Ixodida</taxon>
        <taxon>Ixodoidea</taxon>
        <taxon>Ixodidae</taxon>
        <taxon>Amblyomminae</taxon>
        <taxon>Amblyomma</taxon>
    </lineage>
</organism>
<dbReference type="AlphaFoldDB" id="A0AAQ4EA77"/>
<keyword evidence="6" id="KW-1185">Reference proteome</keyword>
<dbReference type="EMBL" id="JARKHS020019521">
    <property type="protein sequence ID" value="KAK8771645.1"/>
    <property type="molecule type" value="Genomic_DNA"/>
</dbReference>
<accession>A0AAQ4EA77</accession>
<reference evidence="5 6" key="1">
    <citation type="journal article" date="2023" name="Arcadia Sci">
        <title>De novo assembly of a long-read Amblyomma americanum tick genome.</title>
        <authorList>
            <person name="Chou S."/>
            <person name="Poskanzer K.E."/>
            <person name="Rollins M."/>
            <person name="Thuy-Boun P.S."/>
        </authorList>
    </citation>
    <scope>NUCLEOTIDE SEQUENCE [LARGE SCALE GENOMIC DNA]</scope>
    <source>
        <strain evidence="5">F_SG_1</strain>
        <tissue evidence="5">Salivary glands</tissue>
    </source>
</reference>
<sequence length="204" mass="23465">MTDSAASASSSPPRRSKSFFVEVQGVLEPWNSNVSDVLFAMMYRPYPGDVFVACYPCSGGTWVSVLLYVLTHSGKMPADQAQLSRDVLFLEGLGRKVEDIAPPRRLKTHLPAKKLRLSQAAKYVYVVRDYRDCCVSLYEQMVARASDYRFADATFDDYFQRFVAGQVENNDYFDHVTSWWEHHRSPNYFFVLLENLKNNFEKVV</sequence>
<evidence type="ECO:0000313" key="6">
    <source>
        <dbReference type="Proteomes" id="UP001321473"/>
    </source>
</evidence>
<comment type="similarity">
    <text evidence="1">Belongs to the sulfotransferase 1 family.</text>
</comment>
<keyword evidence="3" id="KW-1133">Transmembrane helix</keyword>
<evidence type="ECO:0000259" key="4">
    <source>
        <dbReference type="Pfam" id="PF00685"/>
    </source>
</evidence>
<evidence type="ECO:0000313" key="5">
    <source>
        <dbReference type="EMBL" id="KAK8771645.1"/>
    </source>
</evidence>
<dbReference type="GO" id="GO:0008146">
    <property type="term" value="F:sulfotransferase activity"/>
    <property type="evidence" value="ECO:0007669"/>
    <property type="project" value="InterPro"/>
</dbReference>
<dbReference type="InterPro" id="IPR027417">
    <property type="entry name" value="P-loop_NTPase"/>
</dbReference>
<evidence type="ECO:0000256" key="2">
    <source>
        <dbReference type="ARBA" id="ARBA00022679"/>
    </source>
</evidence>
<evidence type="ECO:0000256" key="1">
    <source>
        <dbReference type="ARBA" id="ARBA00005771"/>
    </source>
</evidence>
<dbReference type="Proteomes" id="UP001321473">
    <property type="component" value="Unassembled WGS sequence"/>
</dbReference>
<dbReference type="InterPro" id="IPR000863">
    <property type="entry name" value="Sulfotransferase_dom"/>
</dbReference>
<keyword evidence="3" id="KW-0472">Membrane</keyword>
<proteinExistence type="inferred from homology"/>
<gene>
    <name evidence="5" type="ORF">V5799_025111</name>
</gene>
<evidence type="ECO:0000256" key="3">
    <source>
        <dbReference type="SAM" id="Phobius"/>
    </source>
</evidence>
<name>A0AAQ4EA77_AMBAM</name>
<dbReference type="Pfam" id="PF00685">
    <property type="entry name" value="Sulfotransfer_1"/>
    <property type="match status" value="1"/>
</dbReference>
<dbReference type="SUPFAM" id="SSF52540">
    <property type="entry name" value="P-loop containing nucleoside triphosphate hydrolases"/>
    <property type="match status" value="1"/>
</dbReference>